<dbReference type="GeneID" id="19523857"/>
<keyword evidence="2" id="KW-0521">NADP</keyword>
<dbReference type="EMBL" id="KJ461680">
    <property type="protein sequence ID" value="AHZ11056.1"/>
    <property type="molecule type" value="Genomic_DNA"/>
</dbReference>
<organism evidence="3">
    <name type="scientific">Klebsormidium flaccidum</name>
    <name type="common">Filamentous green alga</name>
    <name type="synonym">Ulothrix flaccida</name>
    <dbReference type="NCBI Taxonomy" id="3175"/>
    <lineage>
        <taxon>Eukaryota</taxon>
        <taxon>Viridiplantae</taxon>
        <taxon>Streptophyta</taxon>
        <taxon>Klebsormidiophyceae</taxon>
        <taxon>Klebsormidiales</taxon>
        <taxon>Klebsormidiaceae</taxon>
        <taxon>Klebsormidium</taxon>
    </lineage>
</organism>
<dbReference type="EMBL" id="KJ461680">
    <property type="protein sequence ID" value="AHZ11032.1"/>
    <property type="molecule type" value="Genomic_DNA"/>
</dbReference>
<keyword evidence="2" id="KW-0812">Transmembrane</keyword>
<comment type="subcellular location">
    <subcellularLocation>
        <location evidence="2">Plastid</location>
        <location evidence="2">Chloroplast thylakoid membrane</location>
    </subcellularLocation>
</comment>
<feature type="transmembrane region" description="Helical" evidence="2">
    <location>
        <begin position="12"/>
        <end position="30"/>
    </location>
</feature>
<dbReference type="GeneID" id="19523825"/>
<comment type="function">
    <text evidence="2">NDH shuttles electrons from NAD(P)H:plastoquinone, via FMN and iron-sulfur (Fe-S) centers, to quinones in the photosynthetic chain and possibly in a chloroplast respiratory chain. The immediate electron acceptor for the enzyme in this species is believed to be plastoquinone. Couples the redox reaction to proton translocation, and thus conserves the redox energy in a proton gradient.</text>
</comment>
<comment type="similarity">
    <text evidence="1 2">Belongs to the complex I subunit 6 family.</text>
</comment>
<dbReference type="InterPro" id="IPR042106">
    <property type="entry name" value="Nuo/plastoQ_OxRdtase_6_NuoJ"/>
</dbReference>
<evidence type="ECO:0000256" key="2">
    <source>
        <dbReference type="RuleBase" id="RU004431"/>
    </source>
</evidence>
<feature type="transmembrane region" description="Helical" evidence="2">
    <location>
        <begin position="143"/>
        <end position="165"/>
    </location>
</feature>
<comment type="subunit">
    <text evidence="2">NDH is composed of at least 16 different subunits, 5 of which are encoded in the nucleus.</text>
</comment>
<keyword evidence="2" id="KW-0520">NAD</keyword>
<sequence length="183" mass="19843">MDIVFDTYRSSLLTVIELGIFFGSIGVIVAPSMIYAAFSLGVTLLSIAFVYLLFNADLLAAAQVLVYIGAINVLIVFAIMLVGPAPLLPSRPLAYRLLCFGAASGLCLPLVFASTEGVWKKAKLEIPGEDEIVQIGIGLFDRFLLPFETVSLLLLVALIGAIWIARARPQMKREMPSQDKPLL</sequence>
<reference evidence="3" key="1">
    <citation type="journal article" date="2014" name="Genome Biol. Evol.">
        <title>Analyses of charophyte chloroplast genomes help characterize the ancestral chloroplast genome of land plants.</title>
        <authorList>
            <person name="Civan P."/>
            <person name="Foster P.G."/>
            <person name="Embley M.T."/>
            <person name="Seneca A."/>
            <person name="Cox C.J."/>
        </authorList>
    </citation>
    <scope>NUCLEOTIDE SEQUENCE</scope>
</reference>
<dbReference type="RefSeq" id="YP_009033673.1">
    <property type="nucleotide sequence ID" value="NC_024167.1"/>
</dbReference>
<keyword evidence="2" id="KW-0874">Quinone</keyword>
<dbReference type="GO" id="GO:0048038">
    <property type="term" value="F:quinone binding"/>
    <property type="evidence" value="ECO:0007669"/>
    <property type="project" value="UniProtKB-KW"/>
</dbReference>
<evidence type="ECO:0000313" key="3">
    <source>
        <dbReference type="EMBL" id="AHZ11032.1"/>
    </source>
</evidence>
<gene>
    <name evidence="3" type="primary">ndhG</name>
</gene>
<geneLocation type="chloroplast" evidence="3"/>
<dbReference type="EC" id="7.1.1.-" evidence="2"/>
<keyword evidence="2 3" id="KW-0150">Chloroplast</keyword>
<dbReference type="GO" id="GO:0009535">
    <property type="term" value="C:chloroplast thylakoid membrane"/>
    <property type="evidence" value="ECO:0007669"/>
    <property type="project" value="UniProtKB-SubCell"/>
</dbReference>
<feature type="transmembrane region" description="Helical" evidence="2">
    <location>
        <begin position="60"/>
        <end position="81"/>
    </location>
</feature>
<dbReference type="PANTHER" id="PTHR33269">
    <property type="entry name" value="NADH-UBIQUINONE OXIDOREDUCTASE CHAIN 6"/>
    <property type="match status" value="1"/>
</dbReference>
<keyword evidence="2" id="KW-0618">Plastoquinone</keyword>
<keyword evidence="2 3" id="KW-0934">Plastid</keyword>
<accession>A0A024B3P5</accession>
<proteinExistence type="inferred from homology"/>
<keyword evidence="2" id="KW-0472">Membrane</keyword>
<dbReference type="Gene3D" id="1.20.120.1200">
    <property type="entry name" value="NADH-ubiquinone/plastoquinone oxidoreductase chain 6, subunit NuoJ"/>
    <property type="match status" value="1"/>
</dbReference>
<name>A0A024B3P5_KLEFL</name>
<protein>
    <recommendedName>
        <fullName evidence="2">NAD(P)H-quinone oxidoreductase subunit 6, chloroplastic</fullName>
        <ecNumber evidence="2">7.1.1.-</ecNumber>
    </recommendedName>
</protein>
<comment type="catalytic activity">
    <reaction evidence="2">
        <text>a plastoquinone + NADPH + (n+1) H(+)(in) = a plastoquinol + NADP(+) + n H(+)(out)</text>
        <dbReference type="Rhea" id="RHEA:42612"/>
        <dbReference type="Rhea" id="RHEA-COMP:9561"/>
        <dbReference type="Rhea" id="RHEA-COMP:9562"/>
        <dbReference type="ChEBI" id="CHEBI:15378"/>
        <dbReference type="ChEBI" id="CHEBI:17757"/>
        <dbReference type="ChEBI" id="CHEBI:57783"/>
        <dbReference type="ChEBI" id="CHEBI:58349"/>
        <dbReference type="ChEBI" id="CHEBI:62192"/>
    </reaction>
</comment>
<dbReference type="RefSeq" id="YP_009033649.1">
    <property type="nucleotide sequence ID" value="NC_024167.1"/>
</dbReference>
<keyword evidence="2" id="KW-0793">Thylakoid</keyword>
<comment type="catalytic activity">
    <reaction evidence="2">
        <text>a plastoquinone + NADH + (n+1) H(+)(in) = a plastoquinol + NAD(+) + n H(+)(out)</text>
        <dbReference type="Rhea" id="RHEA:42608"/>
        <dbReference type="Rhea" id="RHEA-COMP:9561"/>
        <dbReference type="Rhea" id="RHEA-COMP:9562"/>
        <dbReference type="ChEBI" id="CHEBI:15378"/>
        <dbReference type="ChEBI" id="CHEBI:17757"/>
        <dbReference type="ChEBI" id="CHEBI:57540"/>
        <dbReference type="ChEBI" id="CHEBI:57945"/>
        <dbReference type="ChEBI" id="CHEBI:62192"/>
    </reaction>
</comment>
<evidence type="ECO:0000256" key="1">
    <source>
        <dbReference type="ARBA" id="ARBA00005698"/>
    </source>
</evidence>
<feature type="transmembrane region" description="Helical" evidence="2">
    <location>
        <begin position="93"/>
        <end position="112"/>
    </location>
</feature>
<dbReference type="AlphaFoldDB" id="A0A024B3P5"/>
<dbReference type="PANTHER" id="PTHR33269:SF17">
    <property type="entry name" value="NADH-UBIQUINONE OXIDOREDUCTASE CHAIN 6"/>
    <property type="match status" value="1"/>
</dbReference>
<dbReference type="InterPro" id="IPR001457">
    <property type="entry name" value="NADH_UbQ/plastoQ_OxRdtase_su6"/>
</dbReference>
<dbReference type="GO" id="GO:0008137">
    <property type="term" value="F:NADH dehydrogenase (ubiquinone) activity"/>
    <property type="evidence" value="ECO:0007669"/>
    <property type="project" value="UniProtKB-UniRule"/>
</dbReference>
<keyword evidence="2" id="KW-1133">Transmembrane helix</keyword>
<dbReference type="Pfam" id="PF00499">
    <property type="entry name" value="Oxidored_q3"/>
    <property type="match status" value="1"/>
</dbReference>
<feature type="transmembrane region" description="Helical" evidence="2">
    <location>
        <begin position="35"/>
        <end position="54"/>
    </location>
</feature>